<dbReference type="EMBL" id="CP049075">
    <property type="protein sequence ID" value="QLI04697.1"/>
    <property type="molecule type" value="Genomic_DNA"/>
</dbReference>
<evidence type="ECO:0000313" key="11">
    <source>
        <dbReference type="EMBL" id="QLI04697.1"/>
    </source>
</evidence>
<dbReference type="NCBIfam" id="TIGR00974">
    <property type="entry name" value="3a0107s02c"/>
    <property type="match status" value="1"/>
</dbReference>
<keyword evidence="7 9" id="KW-1133">Transmembrane helix</keyword>
<dbReference type="InterPro" id="IPR000515">
    <property type="entry name" value="MetI-like"/>
</dbReference>
<accession>A0A7H9CER8</accession>
<dbReference type="InterPro" id="IPR005672">
    <property type="entry name" value="Phosphate_PstA"/>
</dbReference>
<dbReference type="CDD" id="cd06261">
    <property type="entry name" value="TM_PBP2"/>
    <property type="match status" value="1"/>
</dbReference>
<evidence type="ECO:0000256" key="3">
    <source>
        <dbReference type="ARBA" id="ARBA00016864"/>
    </source>
</evidence>
<feature type="transmembrane region" description="Helical" evidence="9">
    <location>
        <begin position="12"/>
        <end position="34"/>
    </location>
</feature>
<evidence type="ECO:0000256" key="4">
    <source>
        <dbReference type="ARBA" id="ARBA00022448"/>
    </source>
</evidence>
<proteinExistence type="inferred from homology"/>
<feature type="transmembrane region" description="Helical" evidence="9">
    <location>
        <begin position="54"/>
        <end position="85"/>
    </location>
</feature>
<keyword evidence="5 9" id="KW-1003">Cell membrane</keyword>
<evidence type="ECO:0000256" key="1">
    <source>
        <dbReference type="ARBA" id="ARBA00004651"/>
    </source>
</evidence>
<dbReference type="SUPFAM" id="SSF161098">
    <property type="entry name" value="MetI-like"/>
    <property type="match status" value="1"/>
</dbReference>
<keyword evidence="4" id="KW-0813">Transport</keyword>
<dbReference type="Proteomes" id="UP000509414">
    <property type="component" value="Chromosome"/>
</dbReference>
<dbReference type="RefSeq" id="WP_179975379.1">
    <property type="nucleotide sequence ID" value="NZ_CP049075.1"/>
</dbReference>
<comment type="similarity">
    <text evidence="2 9">Belongs to the binding-protein-dependent transport system permease family. CysTW subfamily.</text>
</comment>
<evidence type="ECO:0000256" key="2">
    <source>
        <dbReference type="ARBA" id="ARBA00007069"/>
    </source>
</evidence>
<feature type="transmembrane region" description="Helical" evidence="9">
    <location>
        <begin position="106"/>
        <end position="126"/>
    </location>
</feature>
<reference evidence="11 12" key="1">
    <citation type="submission" date="2020-02" db="EMBL/GenBank/DDBJ databases">
        <title>Complete genome sequence of the novel Campylobacter species Candidatus Campylobacter infans.</title>
        <authorList>
            <person name="Duim B."/>
            <person name="Zomer A."/>
            <person name="van der Graaf L."/>
            <person name="Wagenaar J."/>
        </authorList>
    </citation>
    <scope>NUCLEOTIDE SEQUENCE [LARGE SCALE GENOMIC DNA]</scope>
    <source>
        <strain evidence="11 12">19S00001</strain>
    </source>
</reference>
<dbReference type="AlphaFoldDB" id="A0A7H9CER8"/>
<evidence type="ECO:0000256" key="7">
    <source>
        <dbReference type="ARBA" id="ARBA00022989"/>
    </source>
</evidence>
<sequence>MKKDKLSLLLSFLLRFAIASVLGIFFLLIGFIFYKGILNLNLSLFEWNYNSENISMMPAIINTINMIVCAICIAMPVGIFGAIFLTQYTRKKSKILRLINIASETLVGIPSIVYGLFGYLAFVIYFGFKTSFIAGVLTLSIMILPLILRSSEEALKSVFEGYKEAALALGASKIRTIFVIILPSAISGILAGIILSIGKIVGESAALLYTSGSVAKVAGLFDSGRTLSVHMYAISSEGLHINAAYSTAMILILIVLAINLFANFIAKKLLRV</sequence>
<evidence type="ECO:0000256" key="8">
    <source>
        <dbReference type="ARBA" id="ARBA00023136"/>
    </source>
</evidence>
<evidence type="ECO:0000259" key="10">
    <source>
        <dbReference type="PROSITE" id="PS50928"/>
    </source>
</evidence>
<feature type="transmembrane region" description="Helical" evidence="9">
    <location>
        <begin position="243"/>
        <end position="266"/>
    </location>
</feature>
<dbReference type="GO" id="GO:0035435">
    <property type="term" value="P:phosphate ion transmembrane transport"/>
    <property type="evidence" value="ECO:0007669"/>
    <property type="project" value="InterPro"/>
</dbReference>
<feature type="transmembrane region" description="Helical" evidence="9">
    <location>
        <begin position="132"/>
        <end position="148"/>
    </location>
</feature>
<dbReference type="Gene3D" id="1.10.3720.10">
    <property type="entry name" value="MetI-like"/>
    <property type="match status" value="1"/>
</dbReference>
<gene>
    <name evidence="11" type="primary">pstA</name>
    <name evidence="11" type="ORF">CINF_0146</name>
</gene>
<protein>
    <recommendedName>
        <fullName evidence="3 9">Phosphate transport system permease protein PstA</fullName>
    </recommendedName>
</protein>
<organism evidence="11 12">
    <name type="scientific">Candidatus Campylobacter infans</name>
    <dbReference type="NCBI Taxonomy" id="2561898"/>
    <lineage>
        <taxon>Bacteria</taxon>
        <taxon>Pseudomonadati</taxon>
        <taxon>Campylobacterota</taxon>
        <taxon>Epsilonproteobacteria</taxon>
        <taxon>Campylobacterales</taxon>
        <taxon>Campylobacteraceae</taxon>
        <taxon>Campylobacter</taxon>
    </lineage>
</organism>
<keyword evidence="12" id="KW-1185">Reference proteome</keyword>
<comment type="subcellular location">
    <subcellularLocation>
        <location evidence="1 9">Cell membrane</location>
        <topology evidence="1 9">Multi-pass membrane protein</topology>
    </subcellularLocation>
</comment>
<dbReference type="GO" id="GO:0005315">
    <property type="term" value="F:phosphate transmembrane transporter activity"/>
    <property type="evidence" value="ECO:0007669"/>
    <property type="project" value="InterPro"/>
</dbReference>
<evidence type="ECO:0000313" key="12">
    <source>
        <dbReference type="Proteomes" id="UP000509414"/>
    </source>
</evidence>
<dbReference type="PANTHER" id="PTHR43470">
    <property type="entry name" value="PHOSPHATE TRANSPORT SYSTEM PERMEASE PROTEIN PSTA-RELATED"/>
    <property type="match status" value="1"/>
</dbReference>
<dbReference type="KEGG" id="cinf:CINF_0146"/>
<dbReference type="PROSITE" id="PS50928">
    <property type="entry name" value="ABC_TM1"/>
    <property type="match status" value="1"/>
</dbReference>
<feature type="transmembrane region" description="Helical" evidence="9">
    <location>
        <begin position="177"/>
        <end position="198"/>
    </location>
</feature>
<evidence type="ECO:0000256" key="6">
    <source>
        <dbReference type="ARBA" id="ARBA00022692"/>
    </source>
</evidence>
<keyword evidence="6 9" id="KW-0812">Transmembrane</keyword>
<dbReference type="PANTHER" id="PTHR43470:SF3">
    <property type="entry name" value="PHOSPHATE TRANSPORT SYSTEM PERMEASE PROTEIN PSTA-RELATED"/>
    <property type="match status" value="1"/>
</dbReference>
<keyword evidence="8 9" id="KW-0472">Membrane</keyword>
<dbReference type="InterPro" id="IPR035906">
    <property type="entry name" value="MetI-like_sf"/>
</dbReference>
<dbReference type="Pfam" id="PF00528">
    <property type="entry name" value="BPD_transp_1"/>
    <property type="match status" value="1"/>
</dbReference>
<name>A0A7H9CER8_9BACT</name>
<dbReference type="GO" id="GO:0005886">
    <property type="term" value="C:plasma membrane"/>
    <property type="evidence" value="ECO:0007669"/>
    <property type="project" value="UniProtKB-SubCell"/>
</dbReference>
<feature type="domain" description="ABC transmembrane type-1" evidence="10">
    <location>
        <begin position="60"/>
        <end position="262"/>
    </location>
</feature>
<evidence type="ECO:0000256" key="9">
    <source>
        <dbReference type="RuleBase" id="RU363043"/>
    </source>
</evidence>
<evidence type="ECO:0000256" key="5">
    <source>
        <dbReference type="ARBA" id="ARBA00022475"/>
    </source>
</evidence>